<organism evidence="1 2">
    <name type="scientific">Candidatus Daviesbacteria bacterium RIFCSPHIGHO2_02_FULL_43_12</name>
    <dbReference type="NCBI Taxonomy" id="1797776"/>
    <lineage>
        <taxon>Bacteria</taxon>
        <taxon>Candidatus Daviesiibacteriota</taxon>
    </lineage>
</organism>
<comment type="caution">
    <text evidence="1">The sequence shown here is derived from an EMBL/GenBank/DDBJ whole genome shotgun (WGS) entry which is preliminary data.</text>
</comment>
<evidence type="ECO:0000313" key="2">
    <source>
        <dbReference type="Proteomes" id="UP000177328"/>
    </source>
</evidence>
<dbReference type="InterPro" id="IPR029058">
    <property type="entry name" value="AB_hydrolase_fold"/>
</dbReference>
<protein>
    <submittedName>
        <fullName evidence="1">Alpha/beta hydrolase</fullName>
    </submittedName>
</protein>
<name>A0A1F5KJL0_9BACT</name>
<accession>A0A1F5KJL0</accession>
<dbReference type="EMBL" id="MFDD01000002">
    <property type="protein sequence ID" value="OGE41098.1"/>
    <property type="molecule type" value="Genomic_DNA"/>
</dbReference>
<dbReference type="InterPro" id="IPR010662">
    <property type="entry name" value="RBBP9/YdeN"/>
</dbReference>
<sequence length="184" mass="21018">MKNAIIFHGTDDNPDRYWYKWLGKELEKGGYIVSIPYNPTINKEPINTFLPKVLKQHTFDSETLLVGHSSGGPLILSILEHIDVRITKAVLVAGYSQHPDEQMEDLILQEKYNWEKIKQNVKEIVFINSVNDPWSCDDKQGRIMFDHLGGTQIILFDGHFGSTSNGQVYDEFPLLLTVTLGRTK</sequence>
<dbReference type="SUPFAM" id="SSF53474">
    <property type="entry name" value="alpha/beta-Hydrolases"/>
    <property type="match status" value="1"/>
</dbReference>
<dbReference type="Gene3D" id="3.40.50.1820">
    <property type="entry name" value="alpha/beta hydrolase"/>
    <property type="match status" value="1"/>
</dbReference>
<keyword evidence="1" id="KW-0378">Hydrolase</keyword>
<evidence type="ECO:0000313" key="1">
    <source>
        <dbReference type="EMBL" id="OGE41098.1"/>
    </source>
</evidence>
<dbReference type="GO" id="GO:0016787">
    <property type="term" value="F:hydrolase activity"/>
    <property type="evidence" value="ECO:0007669"/>
    <property type="project" value="UniProtKB-KW"/>
</dbReference>
<dbReference type="Proteomes" id="UP000177328">
    <property type="component" value="Unassembled WGS sequence"/>
</dbReference>
<dbReference type="PANTHER" id="PTHR15394">
    <property type="entry name" value="SERINE HYDROLASE RBBP9"/>
    <property type="match status" value="1"/>
</dbReference>
<dbReference type="AlphaFoldDB" id="A0A1F5KJL0"/>
<dbReference type="PANTHER" id="PTHR15394:SF3">
    <property type="entry name" value="SERINE HYDROLASE RBBP9"/>
    <property type="match status" value="1"/>
</dbReference>
<gene>
    <name evidence="1" type="ORF">A3D25_00985</name>
</gene>
<reference evidence="1 2" key="1">
    <citation type="journal article" date="2016" name="Nat. Commun.">
        <title>Thousands of microbial genomes shed light on interconnected biogeochemical processes in an aquifer system.</title>
        <authorList>
            <person name="Anantharaman K."/>
            <person name="Brown C.T."/>
            <person name="Hug L.A."/>
            <person name="Sharon I."/>
            <person name="Castelle C.J."/>
            <person name="Probst A.J."/>
            <person name="Thomas B.C."/>
            <person name="Singh A."/>
            <person name="Wilkins M.J."/>
            <person name="Karaoz U."/>
            <person name="Brodie E.L."/>
            <person name="Williams K.H."/>
            <person name="Hubbard S.S."/>
            <person name="Banfield J.F."/>
        </authorList>
    </citation>
    <scope>NUCLEOTIDE SEQUENCE [LARGE SCALE GENOMIC DNA]</scope>
</reference>
<proteinExistence type="predicted"/>
<dbReference type="Pfam" id="PF06821">
    <property type="entry name" value="Ser_hydrolase"/>
    <property type="match status" value="1"/>
</dbReference>